<dbReference type="InterPro" id="IPR036397">
    <property type="entry name" value="RNaseH_sf"/>
</dbReference>
<evidence type="ECO:0000313" key="3">
    <source>
        <dbReference type="EMBL" id="MBP0447453.1"/>
    </source>
</evidence>
<keyword evidence="4" id="KW-1185">Reference proteome</keyword>
<organism evidence="3 4">
    <name type="scientific">Pararoseomonas baculiformis</name>
    <dbReference type="NCBI Taxonomy" id="2820812"/>
    <lineage>
        <taxon>Bacteria</taxon>
        <taxon>Pseudomonadati</taxon>
        <taxon>Pseudomonadota</taxon>
        <taxon>Alphaproteobacteria</taxon>
        <taxon>Acetobacterales</taxon>
        <taxon>Acetobacteraceae</taxon>
        <taxon>Pararoseomonas</taxon>
    </lineage>
</organism>
<dbReference type="InterPro" id="IPR025948">
    <property type="entry name" value="HTH-like_dom"/>
</dbReference>
<accession>A0ABS4AKA7</accession>
<evidence type="ECO:0000256" key="1">
    <source>
        <dbReference type="SAM" id="MobiDB-lite"/>
    </source>
</evidence>
<dbReference type="InterPro" id="IPR001584">
    <property type="entry name" value="Integrase_cat-core"/>
</dbReference>
<proteinExistence type="predicted"/>
<dbReference type="PANTHER" id="PTHR47515">
    <property type="entry name" value="LOW CALCIUM RESPONSE LOCUS PROTEIN T"/>
    <property type="match status" value="1"/>
</dbReference>
<protein>
    <submittedName>
        <fullName evidence="3">IS3 family transposase</fullName>
    </submittedName>
</protein>
<evidence type="ECO:0000313" key="4">
    <source>
        <dbReference type="Proteomes" id="UP000681594"/>
    </source>
</evidence>
<dbReference type="PROSITE" id="PS50994">
    <property type="entry name" value="INTEGRASE"/>
    <property type="match status" value="1"/>
</dbReference>
<reference evidence="3 4" key="1">
    <citation type="submission" date="2021-03" db="EMBL/GenBank/DDBJ databases">
        <authorList>
            <person name="So Y."/>
        </authorList>
    </citation>
    <scope>NUCLEOTIDE SEQUENCE [LARGE SCALE GENOMIC DNA]</scope>
    <source>
        <strain evidence="3 4">SSH11</strain>
    </source>
</reference>
<dbReference type="Proteomes" id="UP000681594">
    <property type="component" value="Unassembled WGS sequence"/>
</dbReference>
<sequence>MKEVVAYVTASHGLSEWRACALTRQHRSTQRKPSRRDPRLAIRQRMHEIARVRIRYGYGRLHVMLRRDGWSVGKNLVWRLYREEGLARRRVQPKRRKMVVQREARCVPKRPNEAWSLDFIQDQLSNGQTFRALTVVDVFSREGLAIEVGQRLRGEHVVEVLNRLVGERGAPKYLFADNGAEFTGRLVDLWAYHHGTRIDFSRPGKPTDNAFIETFNGSLRDECLNLHWFETLTEARREIEAWRRDYNESRPHMALGQRTPQEHRSLASPSGVSEGSVAVEG</sequence>
<feature type="region of interest" description="Disordered" evidence="1">
    <location>
        <begin position="252"/>
        <end position="281"/>
    </location>
</feature>
<feature type="domain" description="Integrase catalytic" evidence="2">
    <location>
        <begin position="107"/>
        <end position="268"/>
    </location>
</feature>
<dbReference type="NCBIfam" id="NF033516">
    <property type="entry name" value="transpos_IS3"/>
    <property type="match status" value="1"/>
</dbReference>
<dbReference type="Pfam" id="PF13276">
    <property type="entry name" value="HTH_21"/>
    <property type="match status" value="1"/>
</dbReference>
<dbReference type="PANTHER" id="PTHR47515:SF1">
    <property type="entry name" value="BLR2054 PROTEIN"/>
    <property type="match status" value="1"/>
</dbReference>
<name>A0ABS4AKA7_9PROT</name>
<evidence type="ECO:0000259" key="2">
    <source>
        <dbReference type="PROSITE" id="PS50994"/>
    </source>
</evidence>
<dbReference type="SUPFAM" id="SSF53098">
    <property type="entry name" value="Ribonuclease H-like"/>
    <property type="match status" value="1"/>
</dbReference>
<dbReference type="InterPro" id="IPR012337">
    <property type="entry name" value="RNaseH-like_sf"/>
</dbReference>
<comment type="caution">
    <text evidence="3">The sequence shown here is derived from an EMBL/GenBank/DDBJ whole genome shotgun (WGS) entry which is preliminary data.</text>
</comment>
<dbReference type="EMBL" id="JAGIZB010000037">
    <property type="protein sequence ID" value="MBP0447453.1"/>
    <property type="molecule type" value="Genomic_DNA"/>
</dbReference>
<dbReference type="Pfam" id="PF13683">
    <property type="entry name" value="rve_3"/>
    <property type="match status" value="1"/>
</dbReference>
<dbReference type="Gene3D" id="3.30.420.10">
    <property type="entry name" value="Ribonuclease H-like superfamily/Ribonuclease H"/>
    <property type="match status" value="1"/>
</dbReference>
<gene>
    <name evidence="3" type="ORF">J8J14_22080</name>
</gene>
<dbReference type="InterPro" id="IPR048020">
    <property type="entry name" value="Transpos_IS3"/>
</dbReference>